<comment type="function">
    <text evidence="11">Component of the F(0) channel, it forms part of the peripheral stalk, linking F(1) to F(0). The b'-subunit is a diverged and duplicated form of b found in plants and photosynthetic bacteria.</text>
</comment>
<keyword evidence="2 13" id="KW-0813">Transport</keyword>
<dbReference type="EMBL" id="JAEHHL010000012">
    <property type="protein sequence ID" value="MBK0401006.1"/>
    <property type="molecule type" value="Genomic_DNA"/>
</dbReference>
<keyword evidence="15" id="KW-0175">Coiled coil</keyword>
<evidence type="ECO:0000256" key="8">
    <source>
        <dbReference type="ARBA" id="ARBA00023136"/>
    </source>
</evidence>
<dbReference type="AlphaFoldDB" id="A0A8J7M966"/>
<keyword evidence="4 13" id="KW-0812">Transmembrane</keyword>
<feature type="coiled-coil region" evidence="15">
    <location>
        <begin position="67"/>
        <end position="105"/>
    </location>
</feature>
<dbReference type="InterPro" id="IPR002146">
    <property type="entry name" value="ATP_synth_b/b'su_bac/chlpt"/>
</dbReference>
<gene>
    <name evidence="13" type="primary">atpF</name>
    <name evidence="16" type="ORF">H0I76_17555</name>
</gene>
<evidence type="ECO:0000256" key="9">
    <source>
        <dbReference type="ARBA" id="ARBA00023310"/>
    </source>
</evidence>
<dbReference type="HAMAP" id="MF_01398">
    <property type="entry name" value="ATP_synth_b_bprime"/>
    <property type="match status" value="1"/>
</dbReference>
<dbReference type="PANTHER" id="PTHR33445">
    <property type="entry name" value="ATP SYNTHASE SUBUNIT B', CHLOROPLASTIC"/>
    <property type="match status" value="1"/>
</dbReference>
<evidence type="ECO:0000256" key="14">
    <source>
        <dbReference type="RuleBase" id="RU003848"/>
    </source>
</evidence>
<proteinExistence type="inferred from homology"/>
<dbReference type="RefSeq" id="WP_200612957.1">
    <property type="nucleotide sequence ID" value="NZ_JAEHHL010000012.1"/>
</dbReference>
<evidence type="ECO:0000256" key="2">
    <source>
        <dbReference type="ARBA" id="ARBA00022448"/>
    </source>
</evidence>
<comment type="similarity">
    <text evidence="1 13 14">Belongs to the ATPase B chain family.</text>
</comment>
<evidence type="ECO:0000256" key="4">
    <source>
        <dbReference type="ARBA" id="ARBA00022692"/>
    </source>
</evidence>
<accession>A0A8J7M966</accession>
<evidence type="ECO:0000313" key="17">
    <source>
        <dbReference type="Proteomes" id="UP000655420"/>
    </source>
</evidence>
<keyword evidence="5 13" id="KW-0375">Hydrogen ion transport</keyword>
<comment type="function">
    <text evidence="10 13">F(1)F(0) ATP synthase produces ATP from ADP in the presence of a proton or sodium gradient. F-type ATPases consist of two structural domains, F(1) containing the extramembraneous catalytic core and F(0) containing the membrane proton channel, linked together by a central stalk and a peripheral stalk. During catalysis, ATP synthesis in the catalytic domain of F(1) is coupled via a rotary mechanism of the central stalk subunits to proton translocation.</text>
</comment>
<keyword evidence="3 13" id="KW-0138">CF(0)</keyword>
<comment type="subcellular location">
    <subcellularLocation>
        <location evidence="13">Cell membrane</location>
        <topology evidence="13">Single-pass membrane protein</topology>
    </subcellularLocation>
    <subcellularLocation>
        <location evidence="12">Endomembrane system</location>
        <topology evidence="12">Single-pass membrane protein</topology>
    </subcellularLocation>
</comment>
<organism evidence="16 17">
    <name type="scientific">Thermohalobaculum xanthum</name>
    <dbReference type="NCBI Taxonomy" id="2753746"/>
    <lineage>
        <taxon>Bacteria</taxon>
        <taxon>Pseudomonadati</taxon>
        <taxon>Pseudomonadota</taxon>
        <taxon>Alphaproteobacteria</taxon>
        <taxon>Rhodobacterales</taxon>
        <taxon>Paracoccaceae</taxon>
        <taxon>Thermohalobaculum</taxon>
    </lineage>
</organism>
<dbReference type="GO" id="GO:0046933">
    <property type="term" value="F:proton-transporting ATP synthase activity, rotational mechanism"/>
    <property type="evidence" value="ECO:0007669"/>
    <property type="project" value="UniProtKB-UniRule"/>
</dbReference>
<evidence type="ECO:0000256" key="5">
    <source>
        <dbReference type="ARBA" id="ARBA00022781"/>
    </source>
</evidence>
<evidence type="ECO:0000256" key="13">
    <source>
        <dbReference type="HAMAP-Rule" id="MF_01398"/>
    </source>
</evidence>
<dbReference type="GO" id="GO:0012505">
    <property type="term" value="C:endomembrane system"/>
    <property type="evidence" value="ECO:0007669"/>
    <property type="project" value="UniProtKB-SubCell"/>
</dbReference>
<evidence type="ECO:0000256" key="7">
    <source>
        <dbReference type="ARBA" id="ARBA00023065"/>
    </source>
</evidence>
<evidence type="ECO:0000256" key="6">
    <source>
        <dbReference type="ARBA" id="ARBA00022989"/>
    </source>
</evidence>
<keyword evidence="13" id="KW-1003">Cell membrane</keyword>
<sequence>MATETVGELIHEAAEPHASGGLPQLDFATWPTQIFWLAVALVVLYYLMSRVALPRISETLEERADAIADDLDKAEEFRRRAADAEKAYEQALAEARSKAQAIAAETRAEIQTQVDAALAKADAEISARTAESEKRIREIRDEAAAAVITVATDTAGALIDAVLPEAQDAKAVASAVKARA</sequence>
<evidence type="ECO:0000256" key="11">
    <source>
        <dbReference type="ARBA" id="ARBA00025614"/>
    </source>
</evidence>
<evidence type="ECO:0000313" key="16">
    <source>
        <dbReference type="EMBL" id="MBK0401006.1"/>
    </source>
</evidence>
<keyword evidence="8 13" id="KW-0472">Membrane</keyword>
<evidence type="ECO:0000256" key="3">
    <source>
        <dbReference type="ARBA" id="ARBA00022547"/>
    </source>
</evidence>
<dbReference type="NCBIfam" id="NF009988">
    <property type="entry name" value="PRK13454.1"/>
    <property type="match status" value="1"/>
</dbReference>
<evidence type="ECO:0000256" key="15">
    <source>
        <dbReference type="SAM" id="Coils"/>
    </source>
</evidence>
<keyword evidence="9 13" id="KW-0066">ATP synthesis</keyword>
<evidence type="ECO:0000256" key="10">
    <source>
        <dbReference type="ARBA" id="ARBA00025198"/>
    </source>
</evidence>
<dbReference type="Proteomes" id="UP000655420">
    <property type="component" value="Unassembled WGS sequence"/>
</dbReference>
<protein>
    <recommendedName>
        <fullName evidence="13">ATP synthase subunit b</fullName>
    </recommendedName>
    <alternativeName>
        <fullName evidence="13">ATP synthase F(0) sector subunit b</fullName>
    </alternativeName>
    <alternativeName>
        <fullName evidence="13">ATPase subunit I</fullName>
    </alternativeName>
    <alternativeName>
        <fullName evidence="13">F-type ATPase subunit b</fullName>
        <shortName evidence="13">F-ATPase subunit b</shortName>
    </alternativeName>
</protein>
<dbReference type="InterPro" id="IPR050059">
    <property type="entry name" value="ATP_synthase_B_chain"/>
</dbReference>
<comment type="caution">
    <text evidence="16">The sequence shown here is derived from an EMBL/GenBank/DDBJ whole genome shotgun (WGS) entry which is preliminary data.</text>
</comment>
<dbReference type="GO" id="GO:0046961">
    <property type="term" value="F:proton-transporting ATPase activity, rotational mechanism"/>
    <property type="evidence" value="ECO:0007669"/>
    <property type="project" value="TreeGrafter"/>
</dbReference>
<comment type="subunit">
    <text evidence="13">F-type ATPases have 2 components, F(1) - the catalytic core - and F(0) - the membrane proton channel. F(1) has five subunits: alpha(3), beta(3), gamma(1), delta(1), epsilon(1). F(0) has three main subunits: a(1), b(2) and c(10-14). The alpha and beta chains form an alternating ring which encloses part of the gamma chain. F(1) is attached to F(0) by a central stalk formed by the gamma and epsilon chains, while a peripheral stalk is formed by the delta and b chains.</text>
</comment>
<keyword evidence="7 13" id="KW-0406">Ion transport</keyword>
<keyword evidence="6 13" id="KW-1133">Transmembrane helix</keyword>
<dbReference type="Gene3D" id="6.10.250.1580">
    <property type="match status" value="1"/>
</dbReference>
<evidence type="ECO:0000256" key="12">
    <source>
        <dbReference type="ARBA" id="ARBA00037847"/>
    </source>
</evidence>
<dbReference type="CDD" id="cd06503">
    <property type="entry name" value="ATP-synt_Fo_b"/>
    <property type="match status" value="1"/>
</dbReference>
<reference evidence="16" key="1">
    <citation type="submission" date="2020-12" db="EMBL/GenBank/DDBJ databases">
        <title>Bacterial taxonomy.</title>
        <authorList>
            <person name="Pan X."/>
        </authorList>
    </citation>
    <scope>NUCLEOTIDE SEQUENCE</scope>
    <source>
        <strain evidence="16">M0105</strain>
    </source>
</reference>
<keyword evidence="17" id="KW-1185">Reference proteome</keyword>
<evidence type="ECO:0000256" key="1">
    <source>
        <dbReference type="ARBA" id="ARBA00005513"/>
    </source>
</evidence>
<dbReference type="GO" id="GO:0005886">
    <property type="term" value="C:plasma membrane"/>
    <property type="evidence" value="ECO:0007669"/>
    <property type="project" value="UniProtKB-SubCell"/>
</dbReference>
<name>A0A8J7M966_9RHOB</name>
<dbReference type="PANTHER" id="PTHR33445:SF1">
    <property type="entry name" value="ATP SYNTHASE SUBUNIT B"/>
    <property type="match status" value="1"/>
</dbReference>
<dbReference type="Pfam" id="PF00430">
    <property type="entry name" value="ATP-synt_B"/>
    <property type="match status" value="1"/>
</dbReference>
<feature type="transmembrane region" description="Helical" evidence="13">
    <location>
        <begin position="34"/>
        <end position="53"/>
    </location>
</feature>
<dbReference type="GO" id="GO:0045259">
    <property type="term" value="C:proton-transporting ATP synthase complex"/>
    <property type="evidence" value="ECO:0007669"/>
    <property type="project" value="UniProtKB-KW"/>
</dbReference>